<name>A0A6M3LAF3_9ZZZZ</name>
<dbReference type="AlphaFoldDB" id="A0A6M3LAF3"/>
<reference evidence="1" key="1">
    <citation type="submission" date="2020-03" db="EMBL/GenBank/DDBJ databases">
        <title>The deep terrestrial virosphere.</title>
        <authorList>
            <person name="Holmfeldt K."/>
            <person name="Nilsson E."/>
            <person name="Simone D."/>
            <person name="Lopez-Fernandez M."/>
            <person name="Wu X."/>
            <person name="de Brujin I."/>
            <person name="Lundin D."/>
            <person name="Andersson A."/>
            <person name="Bertilsson S."/>
            <person name="Dopson M."/>
        </authorList>
    </citation>
    <scope>NUCLEOTIDE SEQUENCE</scope>
    <source>
        <strain evidence="1">MM415B02392</strain>
    </source>
</reference>
<evidence type="ECO:0000313" key="1">
    <source>
        <dbReference type="EMBL" id="QJA90334.1"/>
    </source>
</evidence>
<dbReference type="EMBL" id="MT142906">
    <property type="protein sequence ID" value="QJA90334.1"/>
    <property type="molecule type" value="Genomic_DNA"/>
</dbReference>
<gene>
    <name evidence="1" type="ORF">MM415B02392_0011</name>
</gene>
<proteinExistence type="predicted"/>
<organism evidence="1">
    <name type="scientific">viral metagenome</name>
    <dbReference type="NCBI Taxonomy" id="1070528"/>
    <lineage>
        <taxon>unclassified sequences</taxon>
        <taxon>metagenomes</taxon>
        <taxon>organismal metagenomes</taxon>
    </lineage>
</organism>
<sequence length="70" mass="7932">MTLIMGGIVLFKIIDALNHIDLTTTCKVCKQHLDLLNNPQVEYKVKPLYAKNLNTHLHFTHGMGCEVVEI</sequence>
<protein>
    <submittedName>
        <fullName evidence="1">Uncharacterized protein</fullName>
    </submittedName>
</protein>
<accession>A0A6M3LAF3</accession>